<organism evidence="1 2">
    <name type="scientific">Extremus antarcticus</name>
    <dbReference type="NCBI Taxonomy" id="702011"/>
    <lineage>
        <taxon>Eukaryota</taxon>
        <taxon>Fungi</taxon>
        <taxon>Dikarya</taxon>
        <taxon>Ascomycota</taxon>
        <taxon>Pezizomycotina</taxon>
        <taxon>Dothideomycetes</taxon>
        <taxon>Dothideomycetidae</taxon>
        <taxon>Mycosphaerellales</taxon>
        <taxon>Extremaceae</taxon>
        <taxon>Extremus</taxon>
    </lineage>
</organism>
<evidence type="ECO:0000313" key="2">
    <source>
        <dbReference type="Proteomes" id="UP001271007"/>
    </source>
</evidence>
<proteinExistence type="predicted"/>
<comment type="caution">
    <text evidence="1">The sequence shown here is derived from an EMBL/GenBank/DDBJ whole genome shotgun (WGS) entry which is preliminary data.</text>
</comment>
<keyword evidence="2" id="KW-1185">Reference proteome</keyword>
<protein>
    <submittedName>
        <fullName evidence="1">Uncharacterized protein</fullName>
    </submittedName>
</protein>
<evidence type="ECO:0000313" key="1">
    <source>
        <dbReference type="EMBL" id="KAK3047155.1"/>
    </source>
</evidence>
<accession>A0AAJ0DBZ9</accession>
<gene>
    <name evidence="1" type="ORF">LTR09_011422</name>
</gene>
<sequence>MTEQMARVFLEAEASARSGKTLFPIFRFVQQADFSPLKEALELWRACQSFKKDNSKLRRLKLLPFPCVFLLAMNDRSCGQQGAIEYRELPPIEKLRYAGPSIEWLWASEMLALPIVVGVPDNQAPEDRFYVFSLDLDDQWLDAGQQGARSGPLIILFLPTSSAEVLILDNRKLVKVMDMRNANLQCAWSKSCVKYIVVPTSKVEASWKENNRVFTVDNNMEEKIIDTLSTIYCERMDAEYGELHFVLYAYDDCAQAFLLAHVYRLERSAHTLVGFTCKAGICASPIITTQYSSYTNGGRGELVLGNRMLPRCSTI</sequence>
<reference evidence="1" key="1">
    <citation type="submission" date="2023-04" db="EMBL/GenBank/DDBJ databases">
        <title>Black Yeasts Isolated from many extreme environments.</title>
        <authorList>
            <person name="Coleine C."/>
            <person name="Stajich J.E."/>
            <person name="Selbmann L."/>
        </authorList>
    </citation>
    <scope>NUCLEOTIDE SEQUENCE</scope>
    <source>
        <strain evidence="1">CCFEE 5312</strain>
    </source>
</reference>
<dbReference type="Proteomes" id="UP001271007">
    <property type="component" value="Unassembled WGS sequence"/>
</dbReference>
<name>A0AAJ0DBZ9_9PEZI</name>
<dbReference type="AlphaFoldDB" id="A0AAJ0DBZ9"/>
<dbReference type="EMBL" id="JAWDJX010000067">
    <property type="protein sequence ID" value="KAK3047155.1"/>
    <property type="molecule type" value="Genomic_DNA"/>
</dbReference>